<sequence length="217" mass="25629">MQKFYTDYKGQLRSGNVELFLQISIDLYLQILDVNSEIENYQKKLNPESIPDTQKFVQERVDYMDQLGFLNKKKYKLANQGVIILSTYYEALINEIGVVELGSKYYKENLDKLSVQAKWEIVMKLIYSKSIDRGSKDFESLNKIISLRNKLVHYKTKTLEKPTKETLKEEKESAKGIMKEFEIAIKSLKGFHLQLRKIDEEKEVLKFFRFSTELERI</sequence>
<dbReference type="STRING" id="287099.SAMN05660413_02776"/>
<gene>
    <name evidence="1" type="ORF">SAMN05660413_02776</name>
</gene>
<dbReference type="AlphaFoldDB" id="A0A1I5CA09"/>
<evidence type="ECO:0000313" key="2">
    <source>
        <dbReference type="Proteomes" id="UP000199153"/>
    </source>
</evidence>
<protein>
    <recommendedName>
        <fullName evidence="3">RiboL-PSP-HEPN domain-containing protein</fullName>
    </recommendedName>
</protein>
<dbReference type="EMBL" id="FOVL01000020">
    <property type="protein sequence ID" value="SFN83818.1"/>
    <property type="molecule type" value="Genomic_DNA"/>
</dbReference>
<accession>A0A1I5CA09</accession>
<keyword evidence="2" id="KW-1185">Reference proteome</keyword>
<name>A0A1I5CA09_9FLAO</name>
<proteinExistence type="predicted"/>
<organism evidence="1 2">
    <name type="scientific">Salegentibacter flavus</name>
    <dbReference type="NCBI Taxonomy" id="287099"/>
    <lineage>
        <taxon>Bacteria</taxon>
        <taxon>Pseudomonadati</taxon>
        <taxon>Bacteroidota</taxon>
        <taxon>Flavobacteriia</taxon>
        <taxon>Flavobacteriales</taxon>
        <taxon>Flavobacteriaceae</taxon>
        <taxon>Salegentibacter</taxon>
    </lineage>
</organism>
<dbReference type="Proteomes" id="UP000199153">
    <property type="component" value="Unassembled WGS sequence"/>
</dbReference>
<reference evidence="1 2" key="1">
    <citation type="submission" date="2016-10" db="EMBL/GenBank/DDBJ databases">
        <authorList>
            <person name="de Groot N.N."/>
        </authorList>
    </citation>
    <scope>NUCLEOTIDE SEQUENCE [LARGE SCALE GENOMIC DNA]</scope>
    <source>
        <strain evidence="1 2">DSM 17794</strain>
    </source>
</reference>
<evidence type="ECO:0008006" key="3">
    <source>
        <dbReference type="Google" id="ProtNLM"/>
    </source>
</evidence>
<evidence type="ECO:0000313" key="1">
    <source>
        <dbReference type="EMBL" id="SFN83818.1"/>
    </source>
</evidence>
<dbReference type="OrthoDB" id="1450982at2"/>
<dbReference type="RefSeq" id="WP_093410735.1">
    <property type="nucleotide sequence ID" value="NZ_FOVL01000020.1"/>
</dbReference>